<dbReference type="RefSeq" id="WP_377936211.1">
    <property type="nucleotide sequence ID" value="NZ_JBHUEA010000028.1"/>
</dbReference>
<evidence type="ECO:0000256" key="1">
    <source>
        <dbReference type="SAM" id="MobiDB-lite"/>
    </source>
</evidence>
<feature type="signal peptide" evidence="2">
    <location>
        <begin position="1"/>
        <end position="28"/>
    </location>
</feature>
<name>A0ABW4LHY8_9MICO</name>
<keyword evidence="4" id="KW-0378">Hydrolase</keyword>
<dbReference type="EMBL" id="JBHUEA010000028">
    <property type="protein sequence ID" value="MFD1722794.1"/>
    <property type="molecule type" value="Genomic_DNA"/>
</dbReference>
<dbReference type="PANTHER" id="PTHR34385">
    <property type="entry name" value="D-ALANYL-D-ALANINE CARBOXYPEPTIDASE"/>
    <property type="match status" value="1"/>
</dbReference>
<dbReference type="Gene3D" id="3.30.1380.10">
    <property type="match status" value="1"/>
</dbReference>
<dbReference type="InterPro" id="IPR058193">
    <property type="entry name" value="VanY/YodJ_core_dom"/>
</dbReference>
<feature type="domain" description="D-alanyl-D-alanine carboxypeptidase-like core" evidence="3">
    <location>
        <begin position="102"/>
        <end position="230"/>
    </location>
</feature>
<accession>A0ABW4LHY8</accession>
<dbReference type="InterPro" id="IPR052179">
    <property type="entry name" value="DD-CPase-like"/>
</dbReference>
<comment type="caution">
    <text evidence="4">The sequence shown here is derived from an EMBL/GenBank/DDBJ whole genome shotgun (WGS) entry which is preliminary data.</text>
</comment>
<dbReference type="EC" id="3.4.17.-" evidence="4"/>
<dbReference type="PROSITE" id="PS51318">
    <property type="entry name" value="TAT"/>
    <property type="match status" value="1"/>
</dbReference>
<keyword evidence="4" id="KW-0645">Protease</keyword>
<reference evidence="5" key="1">
    <citation type="journal article" date="2019" name="Int. J. Syst. Evol. Microbiol.">
        <title>The Global Catalogue of Microorganisms (GCM) 10K type strain sequencing project: providing services to taxonomists for standard genome sequencing and annotation.</title>
        <authorList>
            <consortium name="The Broad Institute Genomics Platform"/>
            <consortium name="The Broad Institute Genome Sequencing Center for Infectious Disease"/>
            <person name="Wu L."/>
            <person name="Ma J."/>
        </authorList>
    </citation>
    <scope>NUCLEOTIDE SEQUENCE [LARGE SCALE GENOMIC DNA]</scope>
    <source>
        <strain evidence="5">CGMCC 1.12471</strain>
    </source>
</reference>
<dbReference type="InterPro" id="IPR003709">
    <property type="entry name" value="VanY-like_core_dom"/>
</dbReference>
<dbReference type="Proteomes" id="UP001597347">
    <property type="component" value="Unassembled WGS sequence"/>
</dbReference>
<feature type="region of interest" description="Disordered" evidence="1">
    <location>
        <begin position="27"/>
        <end position="66"/>
    </location>
</feature>
<dbReference type="SUPFAM" id="SSF55166">
    <property type="entry name" value="Hedgehog/DD-peptidase"/>
    <property type="match status" value="1"/>
</dbReference>
<dbReference type="Pfam" id="PF02557">
    <property type="entry name" value="VanY"/>
    <property type="match status" value="1"/>
</dbReference>
<dbReference type="InterPro" id="IPR006311">
    <property type="entry name" value="TAT_signal"/>
</dbReference>
<dbReference type="InterPro" id="IPR009045">
    <property type="entry name" value="Zn_M74/Hedgehog-like"/>
</dbReference>
<dbReference type="GO" id="GO:0004180">
    <property type="term" value="F:carboxypeptidase activity"/>
    <property type="evidence" value="ECO:0007669"/>
    <property type="project" value="UniProtKB-KW"/>
</dbReference>
<proteinExistence type="predicted"/>
<evidence type="ECO:0000313" key="5">
    <source>
        <dbReference type="Proteomes" id="UP001597347"/>
    </source>
</evidence>
<evidence type="ECO:0000256" key="2">
    <source>
        <dbReference type="SAM" id="SignalP"/>
    </source>
</evidence>
<dbReference type="PANTHER" id="PTHR34385:SF1">
    <property type="entry name" value="PEPTIDOGLYCAN L-ALANYL-D-GLUTAMATE ENDOPEPTIDASE CWLK"/>
    <property type="match status" value="1"/>
</dbReference>
<evidence type="ECO:0000259" key="3">
    <source>
        <dbReference type="Pfam" id="PF02557"/>
    </source>
</evidence>
<feature type="chain" id="PRO_5046204504" evidence="2">
    <location>
        <begin position="29"/>
        <end position="257"/>
    </location>
</feature>
<sequence>MCAPSLSRRTALGAAVVLPLTAALSACSTGPSTPTRTAATATAAPHPSPSDLVPARTTRTTPDLDAPGSLAVVVDKRRPLSPRSWVPRDLVAPDVRHTNAPQLRRPAARALERMFDAADGDGVVLVSLSAYRPYTVQRRIYERNLGSIGRAATEKLTLRPGYSEHQTGLAIDLGGASRTQDLSVAFAGTDAAAWLRAHAWRHGFILRYERGRKPVTGIQYEPWHYRYLGKPRAADYHASGAHTLEQYFGLPAAPGYR</sequence>
<evidence type="ECO:0000313" key="4">
    <source>
        <dbReference type="EMBL" id="MFD1722794.1"/>
    </source>
</evidence>
<keyword evidence="4" id="KW-0121">Carboxypeptidase</keyword>
<keyword evidence="2" id="KW-0732">Signal</keyword>
<protein>
    <submittedName>
        <fullName evidence="4">M15 family metallopeptidase</fullName>
        <ecNumber evidence="4">3.4.17.-</ecNumber>
    </submittedName>
</protein>
<organism evidence="4 5">
    <name type="scientific">Amnibacterium endophyticum</name>
    <dbReference type="NCBI Taxonomy" id="2109337"/>
    <lineage>
        <taxon>Bacteria</taxon>
        <taxon>Bacillati</taxon>
        <taxon>Actinomycetota</taxon>
        <taxon>Actinomycetes</taxon>
        <taxon>Micrococcales</taxon>
        <taxon>Microbacteriaceae</taxon>
        <taxon>Amnibacterium</taxon>
    </lineage>
</organism>
<keyword evidence="5" id="KW-1185">Reference proteome</keyword>
<dbReference type="CDD" id="cd14852">
    <property type="entry name" value="LD-carboxypeptidase"/>
    <property type="match status" value="1"/>
</dbReference>
<feature type="compositionally biased region" description="Low complexity" evidence="1">
    <location>
        <begin position="28"/>
        <end position="45"/>
    </location>
</feature>
<gene>
    <name evidence="4" type="ORF">ACFSBI_14655</name>
</gene>